<comment type="caution">
    <text evidence="1">The sequence shown here is derived from an EMBL/GenBank/DDBJ whole genome shotgun (WGS) entry which is preliminary data.</text>
</comment>
<dbReference type="eggNOG" id="COG1942">
    <property type="taxonomic scope" value="Bacteria"/>
</dbReference>
<evidence type="ECO:0008006" key="3">
    <source>
        <dbReference type="Google" id="ProtNLM"/>
    </source>
</evidence>
<organism evidence="1 2">
    <name type="scientific">Photobacterium aphoticum</name>
    <dbReference type="NCBI Taxonomy" id="754436"/>
    <lineage>
        <taxon>Bacteria</taxon>
        <taxon>Pseudomonadati</taxon>
        <taxon>Pseudomonadota</taxon>
        <taxon>Gammaproteobacteria</taxon>
        <taxon>Vibrionales</taxon>
        <taxon>Vibrionaceae</taxon>
        <taxon>Photobacterium</taxon>
    </lineage>
</organism>
<evidence type="ECO:0000313" key="2">
    <source>
        <dbReference type="Proteomes" id="UP000029227"/>
    </source>
</evidence>
<evidence type="ECO:0000313" key="1">
    <source>
        <dbReference type="EMBL" id="GAL08507.1"/>
    </source>
</evidence>
<reference evidence="1 2" key="1">
    <citation type="journal article" date="2014" name="Genome Announc.">
        <title>Draft Genome Sequences of Two Vibrionaceae Species, Vibrio ponticus C121 and Photobacterium aphoticum C119, Isolated as Coral Reef Microbiota.</title>
        <authorList>
            <person name="Al-saari N."/>
            <person name="Meirelles P.M."/>
            <person name="Mino S."/>
            <person name="Suda W."/>
            <person name="Oshima K."/>
            <person name="Hattori M."/>
            <person name="Ohkuma M."/>
            <person name="Thompson F.L."/>
            <person name="Gomez-Gil B."/>
            <person name="Sawabe T."/>
            <person name="Sawabe T."/>
        </authorList>
    </citation>
    <scope>NUCLEOTIDE SEQUENCE [LARGE SCALE GENOMIC DNA]</scope>
    <source>
        <strain evidence="1 2">JCM 19237</strain>
    </source>
</reference>
<name>A0A090RM16_9GAMM</name>
<dbReference type="STRING" id="754436.JCM19237_103"/>
<dbReference type="InterPro" id="IPR015017">
    <property type="entry name" value="DUF1904"/>
</dbReference>
<dbReference type="InterPro" id="IPR014347">
    <property type="entry name" value="Tautomerase/MIF_sf"/>
</dbReference>
<sequence length="111" mass="12605">MPHLRFRAVEFDHLKALSTQLVDDLQPLMACPREDFTLEHISTTFIVDGDISDAYPFVEVLWFDRGQVVQDQVAQVITAAVRDAFDDPQLDVAVIFSSLTPSAYYDNGQHY</sequence>
<dbReference type="Gene3D" id="3.30.429.10">
    <property type="entry name" value="Macrophage Migration Inhibitory Factor"/>
    <property type="match status" value="1"/>
</dbReference>
<accession>A0A090RM16</accession>
<dbReference type="SUPFAM" id="SSF55331">
    <property type="entry name" value="Tautomerase/MIF"/>
    <property type="match status" value="1"/>
</dbReference>
<dbReference type="Proteomes" id="UP000029227">
    <property type="component" value="Unassembled WGS sequence"/>
</dbReference>
<gene>
    <name evidence="1" type="ORF">JCM19237_103</name>
</gene>
<protein>
    <recommendedName>
        <fullName evidence="3">DUF1904 domain-containing protein</fullName>
    </recommendedName>
</protein>
<dbReference type="AlphaFoldDB" id="A0A090RM16"/>
<dbReference type="EMBL" id="BBMN01000026">
    <property type="protein sequence ID" value="GAL08507.1"/>
    <property type="molecule type" value="Genomic_DNA"/>
</dbReference>
<dbReference type="Pfam" id="PF08921">
    <property type="entry name" value="DUF1904"/>
    <property type="match status" value="1"/>
</dbReference>
<proteinExistence type="predicted"/>